<gene>
    <name evidence="3" type="ORF">Bravens_00440</name>
</gene>
<evidence type="ECO:0000313" key="3">
    <source>
        <dbReference type="EMBL" id="KXZ59193.1"/>
    </source>
</evidence>
<name>A0A150HAN9_9MICO</name>
<dbReference type="PANTHER" id="PTHR43140">
    <property type="entry name" value="TYPE-1 RESTRICTION ENZYME ECOKI SPECIFICITY PROTEIN"/>
    <property type="match status" value="1"/>
</dbReference>
<dbReference type="InterPro" id="IPR044946">
    <property type="entry name" value="Restrct_endonuc_typeI_TRD_sf"/>
</dbReference>
<dbReference type="Gene3D" id="1.10.287.1120">
    <property type="entry name" value="Bipartite methylase S protein"/>
    <property type="match status" value="1"/>
</dbReference>
<dbReference type="AlphaFoldDB" id="A0A150HAN9"/>
<sequence length="421" mass="48129">MQGQLDEWIGDLPAEWDAVKTKQLFRILKRQVPHKGQTILSITQQGIRPKNICVNEGQMAGTYDGYQEVFVGDFAMNSMDLLTGWVDQSQYDGLTSPDYRVFAPIEPSCVHSPFYSYVFQSLYTRRVYYKYGQGVSNMGRWRLPAQTFLNFPLPHPAIEEQRIIAKFIESKTSEIDALIEKLSREVELLERYRRELIARTVTRGLDPDAPIKDSGIEWIGEVPEHWAVERLQWHMEQVDMSNTPIISTQVLSLVKDRGVVPYEERGAAGNKAKAELESYKVAPPGTIVMNSMNVIIGSVGISRYFGLVSPVYYVFRNKVGTSLEFLNYVFQTRRFQKELRKYANGILEIRLRVSSNAVLKRMLAFPPFSEQQEIVEFLHARTNEIDSTISNINRQIELLGKYRKQVINDAVTGKARVGGEA</sequence>
<dbReference type="PANTHER" id="PTHR43140:SF1">
    <property type="entry name" value="TYPE I RESTRICTION ENZYME ECOKI SPECIFICITY SUBUNIT"/>
    <property type="match status" value="1"/>
</dbReference>
<comment type="caution">
    <text evidence="3">The sequence shown here is derived from an EMBL/GenBank/DDBJ whole genome shotgun (WGS) entry which is preliminary data.</text>
</comment>
<dbReference type="GO" id="GO:0003677">
    <property type="term" value="F:DNA binding"/>
    <property type="evidence" value="ECO:0007669"/>
    <property type="project" value="UniProtKB-KW"/>
</dbReference>
<dbReference type="GO" id="GO:0009307">
    <property type="term" value="P:DNA restriction-modification system"/>
    <property type="evidence" value="ECO:0007669"/>
    <property type="project" value="UniProtKB-KW"/>
</dbReference>
<keyword evidence="2" id="KW-0238">DNA-binding</keyword>
<dbReference type="Gene3D" id="3.90.220.20">
    <property type="entry name" value="DNA methylase specificity domains"/>
    <property type="match status" value="2"/>
</dbReference>
<dbReference type="EMBL" id="LQQC01000005">
    <property type="protein sequence ID" value="KXZ59193.1"/>
    <property type="molecule type" value="Genomic_DNA"/>
</dbReference>
<dbReference type="InterPro" id="IPR051212">
    <property type="entry name" value="Type-I_RE_S_subunit"/>
</dbReference>
<organism evidence="3 4">
    <name type="scientific">Brevibacterium ravenspurgense</name>
    <dbReference type="NCBI Taxonomy" id="479117"/>
    <lineage>
        <taxon>Bacteria</taxon>
        <taxon>Bacillati</taxon>
        <taxon>Actinomycetota</taxon>
        <taxon>Actinomycetes</taxon>
        <taxon>Micrococcales</taxon>
        <taxon>Brevibacteriaceae</taxon>
        <taxon>Brevibacterium</taxon>
    </lineage>
</organism>
<keyword evidence="1" id="KW-0680">Restriction system</keyword>
<evidence type="ECO:0000256" key="1">
    <source>
        <dbReference type="ARBA" id="ARBA00022747"/>
    </source>
</evidence>
<dbReference type="Proteomes" id="UP000243589">
    <property type="component" value="Unassembled WGS sequence"/>
</dbReference>
<evidence type="ECO:0000313" key="4">
    <source>
        <dbReference type="Proteomes" id="UP000243589"/>
    </source>
</evidence>
<protein>
    <submittedName>
        <fullName evidence="3">EcoKI restriction-modification system protein HsdS</fullName>
    </submittedName>
</protein>
<evidence type="ECO:0000256" key="2">
    <source>
        <dbReference type="ARBA" id="ARBA00023125"/>
    </source>
</evidence>
<accession>A0A150HAN9</accession>
<proteinExistence type="predicted"/>
<keyword evidence="4" id="KW-1185">Reference proteome</keyword>
<reference evidence="3 4" key="1">
    <citation type="submission" date="2016-01" db="EMBL/GenBank/DDBJ databases">
        <title>Use of Whole Genome Sequencing to ascertain that Brevibacterium massiliense (Roux, Raoult 2009) is a later heterotypic synonym of Brevibacterium ravenspurgense (Mages 2008).</title>
        <authorList>
            <person name="Bernier A.-M."/>
            <person name="Burdz T."/>
            <person name="Huynh C."/>
            <person name="Pachecho A.L."/>
            <person name="Wiebe D."/>
            <person name="Bonner C."/>
            <person name="Bernard K."/>
        </authorList>
    </citation>
    <scope>NUCLEOTIDE SEQUENCE [LARGE SCALE GENOMIC DNA]</scope>
    <source>
        <strain evidence="3 4">CCUG56047</strain>
    </source>
</reference>
<dbReference type="PATRIC" id="fig|479117.4.peg.439"/>
<dbReference type="SUPFAM" id="SSF116734">
    <property type="entry name" value="DNA methylase specificity domain"/>
    <property type="match status" value="2"/>
</dbReference>
<dbReference type="RefSeq" id="WP_062019921.1">
    <property type="nucleotide sequence ID" value="NZ_LQQC01000005.1"/>
</dbReference>